<dbReference type="EMBL" id="CM004389">
    <property type="protein sequence ID" value="OAY53638.1"/>
    <property type="molecule type" value="Genomic_DNA"/>
</dbReference>
<dbReference type="AlphaFoldDB" id="A0A2C9W5Q8"/>
<proteinExistence type="predicted"/>
<accession>A0A2C9W5Q8</accession>
<evidence type="ECO:0000313" key="2">
    <source>
        <dbReference type="Proteomes" id="UP000091857"/>
    </source>
</evidence>
<evidence type="ECO:0000313" key="1">
    <source>
        <dbReference type="EMBL" id="OAY53638.1"/>
    </source>
</evidence>
<dbReference type="Proteomes" id="UP000091857">
    <property type="component" value="Chromosome 3"/>
</dbReference>
<dbReference type="Gramene" id="Manes.03G012100.1.v8.1">
    <property type="protein sequence ID" value="Manes.03G012100.1.v8.1.CDS.1"/>
    <property type="gene ID" value="Manes.03G012100.v8.1"/>
</dbReference>
<keyword evidence="2" id="KW-1185">Reference proteome</keyword>
<name>A0A2C9W5Q8_MANES</name>
<dbReference type="OrthoDB" id="657187at2759"/>
<dbReference type="PANTHER" id="PTHR33168">
    <property type="entry name" value="STRESS INDUCED PROTEIN-RELATED"/>
    <property type="match status" value="1"/>
</dbReference>
<comment type="caution">
    <text evidence="1">The sequence shown here is derived from an EMBL/GenBank/DDBJ whole genome shotgun (WGS) entry which is preliminary data.</text>
</comment>
<sequence length="140" mass="16288">MAMAMSMVDECHSPSLKDRLKSSICCFAAPDDLHESLDSVDDGNRRPQMPRSSYAWLKSRNQDLEIRDKCWRLIGRRGKNRRRYHSADFKYDSTSYSLNFDDDNKRKVELPLNNFMARLPVTPDRLPAVSTTRCELVAWT</sequence>
<dbReference type="STRING" id="3983.A0A2C9W5Q8"/>
<organism evidence="1 2">
    <name type="scientific">Manihot esculenta</name>
    <name type="common">Cassava</name>
    <name type="synonym">Jatropha manihot</name>
    <dbReference type="NCBI Taxonomy" id="3983"/>
    <lineage>
        <taxon>Eukaryota</taxon>
        <taxon>Viridiplantae</taxon>
        <taxon>Streptophyta</taxon>
        <taxon>Embryophyta</taxon>
        <taxon>Tracheophyta</taxon>
        <taxon>Spermatophyta</taxon>
        <taxon>Magnoliopsida</taxon>
        <taxon>eudicotyledons</taxon>
        <taxon>Gunneridae</taxon>
        <taxon>Pentapetalae</taxon>
        <taxon>rosids</taxon>
        <taxon>fabids</taxon>
        <taxon>Malpighiales</taxon>
        <taxon>Euphorbiaceae</taxon>
        <taxon>Crotonoideae</taxon>
        <taxon>Manihoteae</taxon>
        <taxon>Manihot</taxon>
    </lineage>
</organism>
<reference evidence="2" key="1">
    <citation type="journal article" date="2016" name="Nat. Biotechnol.">
        <title>Sequencing wild and cultivated cassava and related species reveals extensive interspecific hybridization and genetic diversity.</title>
        <authorList>
            <person name="Bredeson J.V."/>
            <person name="Lyons J.B."/>
            <person name="Prochnik S.E."/>
            <person name="Wu G.A."/>
            <person name="Ha C.M."/>
            <person name="Edsinger-Gonzales E."/>
            <person name="Grimwood J."/>
            <person name="Schmutz J."/>
            <person name="Rabbi I.Y."/>
            <person name="Egesi C."/>
            <person name="Nauluvula P."/>
            <person name="Lebot V."/>
            <person name="Ndunguru J."/>
            <person name="Mkamilo G."/>
            <person name="Bart R.S."/>
            <person name="Setter T.L."/>
            <person name="Gleadow R.M."/>
            <person name="Kulakow P."/>
            <person name="Ferguson M.E."/>
            <person name="Rounsley S."/>
            <person name="Rokhsar D.S."/>
        </authorList>
    </citation>
    <scope>NUCLEOTIDE SEQUENCE [LARGE SCALE GENOMIC DNA]</scope>
    <source>
        <strain evidence="2">cv. AM560-2</strain>
    </source>
</reference>
<protein>
    <submittedName>
        <fullName evidence="1">Uncharacterized protein</fullName>
    </submittedName>
</protein>
<gene>
    <name evidence="1" type="ORF">MANES_03G012100v8</name>
</gene>